<sequence>MQKTARHLFFILSWALAQSTIAAEAPKRYIGKTAMFYVNGDMPFLTRVDTGARTTSINAQNVDIKEAAEDKNDNIGKQISFTIINGKGEEQRITSTIQGVTKVRNSQGTEYRYEVPLNLRWEDIETTMNVNLRDRKTMSYKLLLGRDWMHGRVVVDVDDNEGLQK</sequence>
<dbReference type="Pfam" id="PF05618">
    <property type="entry name" value="Zn_protease"/>
    <property type="match status" value="1"/>
</dbReference>
<organism evidence="3 4">
    <name type="scientific">BD1-7 clade bacterium</name>
    <dbReference type="NCBI Taxonomy" id="2029982"/>
    <lineage>
        <taxon>Bacteria</taxon>
        <taxon>Pseudomonadati</taxon>
        <taxon>Pseudomonadota</taxon>
        <taxon>Gammaproteobacteria</taxon>
        <taxon>Cellvibrionales</taxon>
        <taxon>Spongiibacteraceae</taxon>
        <taxon>BD1-7 clade</taxon>
    </lineage>
</organism>
<evidence type="ECO:0000259" key="2">
    <source>
        <dbReference type="Pfam" id="PF05618"/>
    </source>
</evidence>
<feature type="signal peptide" evidence="1">
    <location>
        <begin position="1"/>
        <end position="22"/>
    </location>
</feature>
<feature type="chain" id="PRO_5025056855" description="Retropepsin-like aspartic endopeptidase domain-containing protein" evidence="1">
    <location>
        <begin position="23"/>
        <end position="165"/>
    </location>
</feature>
<dbReference type="InterPro" id="IPR021109">
    <property type="entry name" value="Peptidase_aspartic_dom_sf"/>
</dbReference>
<gene>
    <name evidence="3" type="ORF">OPDIPICF_01035</name>
</gene>
<evidence type="ECO:0000256" key="1">
    <source>
        <dbReference type="SAM" id="SignalP"/>
    </source>
</evidence>
<dbReference type="OrthoDB" id="5819749at2"/>
<keyword evidence="4" id="KW-1185">Reference proteome</keyword>
<keyword evidence="1" id="KW-0732">Signal</keyword>
<dbReference type="Gene3D" id="2.40.70.10">
    <property type="entry name" value="Acid Proteases"/>
    <property type="match status" value="1"/>
</dbReference>
<dbReference type="EMBL" id="CACSIO010000012">
    <property type="protein sequence ID" value="CAA0106193.1"/>
    <property type="molecule type" value="Genomic_DNA"/>
</dbReference>
<dbReference type="SUPFAM" id="SSF50630">
    <property type="entry name" value="Acid proteases"/>
    <property type="match status" value="1"/>
</dbReference>
<dbReference type="AlphaFoldDB" id="A0A5S9PP18"/>
<evidence type="ECO:0000313" key="4">
    <source>
        <dbReference type="Proteomes" id="UP000441399"/>
    </source>
</evidence>
<protein>
    <recommendedName>
        <fullName evidence="2">Retropepsin-like aspartic endopeptidase domain-containing protein</fullName>
    </recommendedName>
</protein>
<feature type="domain" description="Retropepsin-like aspartic endopeptidase" evidence="2">
    <location>
        <begin position="42"/>
        <end position="160"/>
    </location>
</feature>
<dbReference type="PANTHER" id="PTHR38037:SF2">
    <property type="entry name" value="ATP-DEPENDENT ZINC PROTEASE DOMAIN-CONTAINING PROTEIN-RELATED"/>
    <property type="match status" value="1"/>
</dbReference>
<dbReference type="InterPro" id="IPR008503">
    <property type="entry name" value="Asp_endopeptidase"/>
</dbReference>
<dbReference type="Proteomes" id="UP000441399">
    <property type="component" value="Unassembled WGS sequence"/>
</dbReference>
<accession>A0A5S9PP18</accession>
<proteinExistence type="predicted"/>
<dbReference type="PANTHER" id="PTHR38037">
    <property type="entry name" value="ZN_PROTEASE DOMAIN-CONTAINING PROTEIN"/>
    <property type="match status" value="1"/>
</dbReference>
<name>A0A5S9PP18_9GAMM</name>
<evidence type="ECO:0000313" key="3">
    <source>
        <dbReference type="EMBL" id="CAA0106193.1"/>
    </source>
</evidence>
<reference evidence="3 4" key="1">
    <citation type="submission" date="2019-11" db="EMBL/GenBank/DDBJ databases">
        <authorList>
            <person name="Holert J."/>
        </authorList>
    </citation>
    <scope>NUCLEOTIDE SEQUENCE [LARGE SCALE GENOMIC DNA]</scope>
    <source>
        <strain evidence="3">SB11_3</strain>
    </source>
</reference>